<comment type="subcellular location">
    <subcellularLocation>
        <location evidence="1">Cell membrane</location>
    </subcellularLocation>
</comment>
<dbReference type="GO" id="GO:0008955">
    <property type="term" value="F:peptidoglycan glycosyltransferase activity"/>
    <property type="evidence" value="ECO:0007669"/>
    <property type="project" value="UniProtKB-EC"/>
</dbReference>
<keyword evidence="18" id="KW-1133">Transmembrane helix</keyword>
<dbReference type="GO" id="GO:0005886">
    <property type="term" value="C:plasma membrane"/>
    <property type="evidence" value="ECO:0007669"/>
    <property type="project" value="UniProtKB-SubCell"/>
</dbReference>
<keyword evidence="13 18" id="KW-0472">Membrane</keyword>
<keyword evidence="9 21" id="KW-0808">Transferase</keyword>
<dbReference type="PANTHER" id="PTHR32282:SF11">
    <property type="entry name" value="PENICILLIN-BINDING PROTEIN 1B"/>
    <property type="match status" value="1"/>
</dbReference>
<dbReference type="SUPFAM" id="SSF53955">
    <property type="entry name" value="Lysozyme-like"/>
    <property type="match status" value="1"/>
</dbReference>
<keyword evidence="12" id="KW-0573">Peptidoglycan synthesis</keyword>
<dbReference type="InterPro" id="IPR012338">
    <property type="entry name" value="Beta-lactam/transpept-like"/>
</dbReference>
<evidence type="ECO:0000256" key="15">
    <source>
        <dbReference type="ARBA" id="ARBA00023316"/>
    </source>
</evidence>
<keyword evidence="22" id="KW-1185">Reference proteome</keyword>
<evidence type="ECO:0000256" key="17">
    <source>
        <dbReference type="ARBA" id="ARBA00049902"/>
    </source>
</evidence>
<name>A0A098LAZ9_9BACT</name>
<evidence type="ECO:0000256" key="11">
    <source>
        <dbReference type="ARBA" id="ARBA00022960"/>
    </source>
</evidence>
<feature type="domain" description="Glycosyl transferase family 51" evidence="20">
    <location>
        <begin position="72"/>
        <end position="252"/>
    </location>
</feature>
<evidence type="ECO:0000259" key="20">
    <source>
        <dbReference type="Pfam" id="PF00912"/>
    </source>
</evidence>
<keyword evidence="7" id="KW-0645">Protease</keyword>
<dbReference type="GO" id="GO:0008360">
    <property type="term" value="P:regulation of cell shape"/>
    <property type="evidence" value="ECO:0007669"/>
    <property type="project" value="UniProtKB-KW"/>
</dbReference>
<keyword evidence="6" id="KW-0121">Carboxypeptidase</keyword>
<comment type="similarity">
    <text evidence="4">In the N-terminal section; belongs to the glycosyltransferase 51 family.</text>
</comment>
<keyword evidence="5" id="KW-1003">Cell membrane</keyword>
<comment type="caution">
    <text evidence="21">The sequence shown here is derived from an EMBL/GenBank/DDBJ whole genome shotgun (WGS) entry which is preliminary data.</text>
</comment>
<feature type="transmembrane region" description="Helical" evidence="18">
    <location>
        <begin position="12"/>
        <end position="42"/>
    </location>
</feature>
<evidence type="ECO:0000256" key="13">
    <source>
        <dbReference type="ARBA" id="ARBA00023136"/>
    </source>
</evidence>
<evidence type="ECO:0000313" key="21">
    <source>
        <dbReference type="EMBL" id="GAL84131.1"/>
    </source>
</evidence>
<dbReference type="PANTHER" id="PTHR32282">
    <property type="entry name" value="BINDING PROTEIN TRANSPEPTIDASE, PUTATIVE-RELATED"/>
    <property type="match status" value="1"/>
</dbReference>
<comment type="catalytic activity">
    <reaction evidence="16">
        <text>Preferential cleavage: (Ac)2-L-Lys-D-Ala-|-D-Ala. Also transpeptidation of peptidyl-alanyl moieties that are N-acyl substituents of D-alanine.</text>
        <dbReference type="EC" id="3.4.16.4"/>
    </reaction>
</comment>
<dbReference type="Pfam" id="PF00905">
    <property type="entry name" value="Transpeptidase"/>
    <property type="match status" value="1"/>
</dbReference>
<dbReference type="GO" id="GO:0030288">
    <property type="term" value="C:outer membrane-bounded periplasmic space"/>
    <property type="evidence" value="ECO:0007669"/>
    <property type="project" value="TreeGrafter"/>
</dbReference>
<dbReference type="AlphaFoldDB" id="A0A098LAZ9"/>
<dbReference type="Gene3D" id="3.40.710.10">
    <property type="entry name" value="DD-peptidase/beta-lactamase superfamily"/>
    <property type="match status" value="2"/>
</dbReference>
<evidence type="ECO:0000256" key="1">
    <source>
        <dbReference type="ARBA" id="ARBA00004236"/>
    </source>
</evidence>
<dbReference type="InterPro" id="IPR001460">
    <property type="entry name" value="PCN-bd_Tpept"/>
</dbReference>
<gene>
    <name evidence="21" type="ORF">MYP_1359</name>
</gene>
<evidence type="ECO:0000256" key="5">
    <source>
        <dbReference type="ARBA" id="ARBA00022475"/>
    </source>
</evidence>
<keyword evidence="18" id="KW-0812">Transmembrane</keyword>
<evidence type="ECO:0000256" key="6">
    <source>
        <dbReference type="ARBA" id="ARBA00022645"/>
    </source>
</evidence>
<dbReference type="SUPFAM" id="SSF56601">
    <property type="entry name" value="beta-lactamase/transpeptidase-like"/>
    <property type="match status" value="1"/>
</dbReference>
<reference evidence="21 22" key="1">
    <citation type="submission" date="2014-09" db="EMBL/GenBank/DDBJ databases">
        <title>Sporocytophaga myxococcoides PG-01 genome sequencing.</title>
        <authorList>
            <person name="Liu L."/>
            <person name="Gao P.J."/>
            <person name="Chen G.J."/>
            <person name="Wang L.S."/>
        </authorList>
    </citation>
    <scope>NUCLEOTIDE SEQUENCE [LARGE SCALE GENOMIC DNA]</scope>
    <source>
        <strain evidence="21 22">PG-01</strain>
    </source>
</reference>
<proteinExistence type="inferred from homology"/>
<keyword evidence="10" id="KW-0378">Hydrolase</keyword>
<dbReference type="GO" id="GO:0071555">
    <property type="term" value="P:cell wall organization"/>
    <property type="evidence" value="ECO:0007669"/>
    <property type="project" value="UniProtKB-KW"/>
</dbReference>
<evidence type="ECO:0000256" key="8">
    <source>
        <dbReference type="ARBA" id="ARBA00022676"/>
    </source>
</evidence>
<evidence type="ECO:0000256" key="18">
    <source>
        <dbReference type="SAM" id="Phobius"/>
    </source>
</evidence>
<evidence type="ECO:0000256" key="7">
    <source>
        <dbReference type="ARBA" id="ARBA00022670"/>
    </source>
</evidence>
<evidence type="ECO:0000256" key="10">
    <source>
        <dbReference type="ARBA" id="ARBA00022801"/>
    </source>
</evidence>
<keyword evidence="11" id="KW-0133">Cell shape</keyword>
<dbReference type="GO" id="GO:0006508">
    <property type="term" value="P:proteolysis"/>
    <property type="evidence" value="ECO:0007669"/>
    <property type="project" value="UniProtKB-KW"/>
</dbReference>
<dbReference type="OrthoDB" id="9766909at2"/>
<dbReference type="eggNOG" id="COG5009">
    <property type="taxonomic scope" value="Bacteria"/>
</dbReference>
<comment type="pathway">
    <text evidence="2">Cell wall biogenesis; peptidoglycan biosynthesis.</text>
</comment>
<organism evidence="21 22">
    <name type="scientific">Sporocytophaga myxococcoides</name>
    <dbReference type="NCBI Taxonomy" id="153721"/>
    <lineage>
        <taxon>Bacteria</taxon>
        <taxon>Pseudomonadati</taxon>
        <taxon>Bacteroidota</taxon>
        <taxon>Cytophagia</taxon>
        <taxon>Cytophagales</taxon>
        <taxon>Cytophagaceae</taxon>
        <taxon>Sporocytophaga</taxon>
    </lineage>
</organism>
<evidence type="ECO:0000256" key="14">
    <source>
        <dbReference type="ARBA" id="ARBA00023268"/>
    </source>
</evidence>
<evidence type="ECO:0000313" key="22">
    <source>
        <dbReference type="Proteomes" id="UP000030185"/>
    </source>
</evidence>
<dbReference type="STRING" id="153721.MYP_1359"/>
<dbReference type="InterPro" id="IPR036950">
    <property type="entry name" value="PBP_transglycosylase"/>
</dbReference>
<dbReference type="GO" id="GO:0009252">
    <property type="term" value="P:peptidoglycan biosynthetic process"/>
    <property type="evidence" value="ECO:0007669"/>
    <property type="project" value="UniProtKB-KW"/>
</dbReference>
<accession>A0A098LAZ9</accession>
<dbReference type="GO" id="GO:0009002">
    <property type="term" value="F:serine-type D-Ala-D-Ala carboxypeptidase activity"/>
    <property type="evidence" value="ECO:0007669"/>
    <property type="project" value="UniProtKB-EC"/>
</dbReference>
<keyword evidence="14" id="KW-0511">Multifunctional enzyme</keyword>
<dbReference type="EMBL" id="BBLT01000002">
    <property type="protein sequence ID" value="GAL84131.1"/>
    <property type="molecule type" value="Genomic_DNA"/>
</dbReference>
<comment type="catalytic activity">
    <reaction evidence="17">
        <text>[GlcNAc-(1-&gt;4)-Mur2Ac(oyl-L-Ala-gamma-D-Glu-L-Lys-D-Ala-D-Ala)](n)-di-trans,octa-cis-undecaprenyl diphosphate + beta-D-GlcNAc-(1-&gt;4)-Mur2Ac(oyl-L-Ala-gamma-D-Glu-L-Lys-D-Ala-D-Ala)-di-trans,octa-cis-undecaprenyl diphosphate = [GlcNAc-(1-&gt;4)-Mur2Ac(oyl-L-Ala-gamma-D-Glu-L-Lys-D-Ala-D-Ala)](n+1)-di-trans,octa-cis-undecaprenyl diphosphate + di-trans,octa-cis-undecaprenyl diphosphate + H(+)</text>
        <dbReference type="Rhea" id="RHEA:23708"/>
        <dbReference type="Rhea" id="RHEA-COMP:9602"/>
        <dbReference type="Rhea" id="RHEA-COMP:9603"/>
        <dbReference type="ChEBI" id="CHEBI:15378"/>
        <dbReference type="ChEBI" id="CHEBI:58405"/>
        <dbReference type="ChEBI" id="CHEBI:60033"/>
        <dbReference type="ChEBI" id="CHEBI:78435"/>
        <dbReference type="EC" id="2.4.99.28"/>
    </reaction>
</comment>
<dbReference type="InterPro" id="IPR001264">
    <property type="entry name" value="Glyco_trans_51"/>
</dbReference>
<evidence type="ECO:0000256" key="16">
    <source>
        <dbReference type="ARBA" id="ARBA00034000"/>
    </source>
</evidence>
<dbReference type="RefSeq" id="WP_045460188.1">
    <property type="nucleotide sequence ID" value="NZ_BBLT01000002.1"/>
</dbReference>
<sequence length="763" mass="86564">MENTRKFDYQQLAKYIWIIGGGVLYYIIGFVILLQINFLWLFGQIPGIDDLENPSSDQASEIYSADNILLGKYFRENRSPVDLTHISPNVIKALISTEDVRFYEHSGIDAKGFFAIFWYMVRGDQRGSSTLSQQLAKNLFKTRNDEFQGILGSVPIINVLLYKAKEWMLAIKLERNYTKEEIINMYLNTVDFGSNAFGIKVAARTFFNTSPDSLTIEQSATLIGALKATTLYNPVFRPENSLERRNVVLDLMVQNKVLDAKDYDSIRKIPLKVDFKVENSIDGIATYFRGVLNKYLLKWCKENGKDLYGDGLRIYTTIDSRMQKHAEDAVGEHMKVVQKKFFEHWKGQNPWRYENKKEITTFIEEVSKRTSTYKMLVKKFGEGHDSINIVMNTPVKMTVFSWDGEKDTIMSPIDSLKYYKHFLHSGFMSMDPSSGEIKAWVGGINYKYFKYDHVKQGRRQPGSSFKPFVYAAAIEKGYTPCYLLPDAPITFRYEEKGEMKTWSPKNADWIFTGDSMTLRQAMGRSINSVAAQVLKLIGIDAVINEAKKLGITSKLEPVPSICLGSSDVSVYEMVGAYSAFVNSGVWVEPYFISRIEDRNGNILHEVIPKTRDALSEDVAYVMVHMLKGGVEERGGTSQALFKYNIFRGNEVGGKTGTTSNHSDGWYMGITKNLVSGVWVGGEDRSIHFRTSQLGEGSKIALPIFGLYMEKVYADESLNIPKGYFKRPKKLSINISCPPRPEPVLADSIASDSLLEVEDQEGFY</sequence>
<dbReference type="InterPro" id="IPR050396">
    <property type="entry name" value="Glycosyltr_51/Transpeptidase"/>
</dbReference>
<dbReference type="Gene3D" id="1.10.3810.10">
    <property type="entry name" value="Biosynthetic peptidoglycan transglycosylase-like"/>
    <property type="match status" value="1"/>
</dbReference>
<dbReference type="Proteomes" id="UP000030185">
    <property type="component" value="Unassembled WGS sequence"/>
</dbReference>
<evidence type="ECO:0000256" key="3">
    <source>
        <dbReference type="ARBA" id="ARBA00007090"/>
    </source>
</evidence>
<protein>
    <submittedName>
        <fullName evidence="21">Glycosyltransferase</fullName>
    </submittedName>
</protein>
<evidence type="ECO:0000256" key="9">
    <source>
        <dbReference type="ARBA" id="ARBA00022679"/>
    </source>
</evidence>
<keyword evidence="8" id="KW-0328">Glycosyltransferase</keyword>
<evidence type="ECO:0000256" key="4">
    <source>
        <dbReference type="ARBA" id="ARBA00007739"/>
    </source>
</evidence>
<dbReference type="InterPro" id="IPR023346">
    <property type="entry name" value="Lysozyme-like_dom_sf"/>
</dbReference>
<feature type="domain" description="Penicillin-binding protein transpeptidase" evidence="19">
    <location>
        <begin position="427"/>
        <end position="662"/>
    </location>
</feature>
<evidence type="ECO:0000256" key="12">
    <source>
        <dbReference type="ARBA" id="ARBA00022984"/>
    </source>
</evidence>
<dbReference type="GO" id="GO:0008658">
    <property type="term" value="F:penicillin binding"/>
    <property type="evidence" value="ECO:0007669"/>
    <property type="project" value="InterPro"/>
</dbReference>
<evidence type="ECO:0000259" key="19">
    <source>
        <dbReference type="Pfam" id="PF00905"/>
    </source>
</evidence>
<comment type="similarity">
    <text evidence="3">In the C-terminal section; belongs to the transpeptidase family.</text>
</comment>
<dbReference type="Pfam" id="PF00912">
    <property type="entry name" value="Transgly"/>
    <property type="match status" value="1"/>
</dbReference>
<keyword evidence="15" id="KW-0961">Cell wall biogenesis/degradation</keyword>
<evidence type="ECO:0000256" key="2">
    <source>
        <dbReference type="ARBA" id="ARBA00004752"/>
    </source>
</evidence>